<dbReference type="Pfam" id="PF11001">
    <property type="entry name" value="AFUB_07903_YDR124W_hel"/>
    <property type="match status" value="1"/>
</dbReference>
<dbReference type="InterPro" id="IPR047092">
    <property type="entry name" value="AFUB_07903/YDR124W-like_hel"/>
</dbReference>
<proteinExistence type="predicted"/>
<evidence type="ECO:0000313" key="3">
    <source>
        <dbReference type="Proteomes" id="UP001216150"/>
    </source>
</evidence>
<dbReference type="InterPro" id="IPR021264">
    <property type="entry name" value="AFUB_079030/YDR124W-like"/>
</dbReference>
<organism evidence="2 3">
    <name type="scientific">Penicillium hetheringtonii</name>
    <dbReference type="NCBI Taxonomy" id="911720"/>
    <lineage>
        <taxon>Eukaryota</taxon>
        <taxon>Fungi</taxon>
        <taxon>Dikarya</taxon>
        <taxon>Ascomycota</taxon>
        <taxon>Pezizomycotina</taxon>
        <taxon>Eurotiomycetes</taxon>
        <taxon>Eurotiomycetidae</taxon>
        <taxon>Eurotiales</taxon>
        <taxon>Aspergillaceae</taxon>
        <taxon>Penicillium</taxon>
    </lineage>
</organism>
<dbReference type="PANTHER" id="PTHR36102:SF1">
    <property type="entry name" value="YDR124W-LIKE HELICAL BUNDLE DOMAIN-CONTAINING PROTEIN"/>
    <property type="match status" value="1"/>
</dbReference>
<sequence>MSAQNQQNSPDELEYPHFALIYIDRQGNLRHESSQSIANSRETILSPLVTGEFLRAVQRSSGTVPSHSQLRDKEFLGRYYEKIFLNLQQTNCRVLAKAYVKLVEPRKQVNYPYNGRKIVAGKTQQLDPDETKPPWWPTGVSHREPDHLPRAVHILWKLRTSHGITARKLKAADQPIRRQILPVERLAILDEVYQVREEEEKFLDGVTGMSMEDPMLYSQQN</sequence>
<evidence type="ECO:0000259" key="1">
    <source>
        <dbReference type="Pfam" id="PF11001"/>
    </source>
</evidence>
<feature type="domain" description="Subtelomeric hrmA-associated cluster protein AFUB-079030/YDR124W-like helical bundle" evidence="1">
    <location>
        <begin position="70"/>
        <end position="197"/>
    </location>
</feature>
<dbReference type="EMBL" id="JAQJAC010000007">
    <property type="protein sequence ID" value="KAJ5579416.1"/>
    <property type="molecule type" value="Genomic_DNA"/>
</dbReference>
<reference evidence="2 3" key="1">
    <citation type="journal article" date="2023" name="IMA Fungus">
        <title>Comparative genomic study of the Penicillium genus elucidates a diverse pangenome and 15 lateral gene transfer events.</title>
        <authorList>
            <person name="Petersen C."/>
            <person name="Sorensen T."/>
            <person name="Nielsen M.R."/>
            <person name="Sondergaard T.E."/>
            <person name="Sorensen J.L."/>
            <person name="Fitzpatrick D.A."/>
            <person name="Frisvad J.C."/>
            <person name="Nielsen K.L."/>
        </authorList>
    </citation>
    <scope>NUCLEOTIDE SEQUENCE [LARGE SCALE GENOMIC DNA]</scope>
    <source>
        <strain evidence="2 3">IBT 29057</strain>
    </source>
</reference>
<dbReference type="PANTHER" id="PTHR36102">
    <property type="entry name" value="CHROMOSOME 10, WHOLE GENOME SHOTGUN SEQUENCE"/>
    <property type="match status" value="1"/>
</dbReference>
<dbReference type="Proteomes" id="UP001216150">
    <property type="component" value="Unassembled WGS sequence"/>
</dbReference>
<keyword evidence="3" id="KW-1185">Reference proteome</keyword>
<evidence type="ECO:0000313" key="2">
    <source>
        <dbReference type="EMBL" id="KAJ5579416.1"/>
    </source>
</evidence>
<name>A0AAD6DG72_9EURO</name>
<gene>
    <name evidence="2" type="ORF">N7450_008283</name>
</gene>
<protein>
    <recommendedName>
        <fullName evidence="1">Subtelomeric hrmA-associated cluster protein AFUB-079030/YDR124W-like helical bundle domain-containing protein</fullName>
    </recommendedName>
</protein>
<comment type="caution">
    <text evidence="2">The sequence shown here is derived from an EMBL/GenBank/DDBJ whole genome shotgun (WGS) entry which is preliminary data.</text>
</comment>
<accession>A0AAD6DG72</accession>
<dbReference type="AlphaFoldDB" id="A0AAD6DG72"/>